<organism evidence="7 8">
    <name type="scientific">Psylliodes chrysocephalus</name>
    <dbReference type="NCBI Taxonomy" id="3402493"/>
    <lineage>
        <taxon>Eukaryota</taxon>
        <taxon>Metazoa</taxon>
        <taxon>Ecdysozoa</taxon>
        <taxon>Arthropoda</taxon>
        <taxon>Hexapoda</taxon>
        <taxon>Insecta</taxon>
        <taxon>Pterygota</taxon>
        <taxon>Neoptera</taxon>
        <taxon>Endopterygota</taxon>
        <taxon>Coleoptera</taxon>
        <taxon>Polyphaga</taxon>
        <taxon>Cucujiformia</taxon>
        <taxon>Chrysomeloidea</taxon>
        <taxon>Chrysomelidae</taxon>
        <taxon>Galerucinae</taxon>
        <taxon>Alticini</taxon>
        <taxon>Psylliodes</taxon>
    </lineage>
</organism>
<dbReference type="Proteomes" id="UP001153636">
    <property type="component" value="Chromosome 9"/>
</dbReference>
<feature type="domain" description="GBD/FH3" evidence="5">
    <location>
        <begin position="41"/>
        <end position="477"/>
    </location>
</feature>
<evidence type="ECO:0000256" key="1">
    <source>
        <dbReference type="ARBA" id="ARBA00023449"/>
    </source>
</evidence>
<dbReference type="OrthoDB" id="1668162at2759"/>
<feature type="domain" description="FH2" evidence="6">
    <location>
        <begin position="570"/>
        <end position="970"/>
    </location>
</feature>
<keyword evidence="8" id="KW-1185">Reference proteome</keyword>
<dbReference type="InterPro" id="IPR010472">
    <property type="entry name" value="FH3_dom"/>
</dbReference>
<reference evidence="7" key="1">
    <citation type="submission" date="2022-01" db="EMBL/GenBank/DDBJ databases">
        <authorList>
            <person name="King R."/>
        </authorList>
    </citation>
    <scope>NUCLEOTIDE SEQUENCE</scope>
</reference>
<protein>
    <recommendedName>
        <fullName evidence="9">Formin-like protein</fullName>
    </recommendedName>
</protein>
<gene>
    <name evidence="7" type="ORF">PSYICH_LOCUS15628</name>
</gene>
<dbReference type="SMART" id="SM01140">
    <property type="entry name" value="Drf_GBD"/>
    <property type="match status" value="1"/>
</dbReference>
<feature type="coiled-coil region" evidence="2">
    <location>
        <begin position="399"/>
        <end position="479"/>
    </location>
</feature>
<dbReference type="SUPFAM" id="SSF101447">
    <property type="entry name" value="Formin homology 2 domain (FH2 domain)"/>
    <property type="match status" value="1"/>
</dbReference>
<dbReference type="InterPro" id="IPR010473">
    <property type="entry name" value="GTPase-bd"/>
</dbReference>
<dbReference type="GO" id="GO:0051015">
    <property type="term" value="F:actin filament binding"/>
    <property type="evidence" value="ECO:0007669"/>
    <property type="project" value="TreeGrafter"/>
</dbReference>
<dbReference type="SMART" id="SM00498">
    <property type="entry name" value="FH2"/>
    <property type="match status" value="1"/>
</dbReference>
<dbReference type="InterPro" id="IPR014767">
    <property type="entry name" value="DAD_dom"/>
</dbReference>
<dbReference type="PROSITE" id="PS51232">
    <property type="entry name" value="GBD_FH3"/>
    <property type="match status" value="1"/>
</dbReference>
<feature type="domain" description="DAD" evidence="4">
    <location>
        <begin position="1007"/>
        <end position="1040"/>
    </location>
</feature>
<evidence type="ECO:0000256" key="3">
    <source>
        <dbReference type="SAM" id="MobiDB-lite"/>
    </source>
</evidence>
<dbReference type="InterPro" id="IPR016024">
    <property type="entry name" value="ARM-type_fold"/>
</dbReference>
<comment type="similarity">
    <text evidence="1">Belongs to the formin homology family.</text>
</comment>
<evidence type="ECO:0000259" key="6">
    <source>
        <dbReference type="PROSITE" id="PS51444"/>
    </source>
</evidence>
<dbReference type="Gene3D" id="1.25.10.10">
    <property type="entry name" value="Leucine-rich Repeat Variant"/>
    <property type="match status" value="2"/>
</dbReference>
<dbReference type="GO" id="GO:0008360">
    <property type="term" value="P:regulation of cell shape"/>
    <property type="evidence" value="ECO:0007669"/>
    <property type="project" value="TreeGrafter"/>
</dbReference>
<evidence type="ECO:0000313" key="8">
    <source>
        <dbReference type="Proteomes" id="UP001153636"/>
    </source>
</evidence>
<dbReference type="EMBL" id="OV651821">
    <property type="protein sequence ID" value="CAH1115136.1"/>
    <property type="molecule type" value="Genomic_DNA"/>
</dbReference>
<evidence type="ECO:0000256" key="2">
    <source>
        <dbReference type="SAM" id="Coils"/>
    </source>
</evidence>
<accession>A0A9P0DB93</accession>
<evidence type="ECO:0000259" key="5">
    <source>
        <dbReference type="PROSITE" id="PS51232"/>
    </source>
</evidence>
<dbReference type="GO" id="GO:0016477">
    <property type="term" value="P:cell migration"/>
    <property type="evidence" value="ECO:0007669"/>
    <property type="project" value="TreeGrafter"/>
</dbReference>
<dbReference type="AlphaFoldDB" id="A0A9P0DB93"/>
<dbReference type="InterPro" id="IPR015425">
    <property type="entry name" value="FH2_Formin"/>
</dbReference>
<dbReference type="Gene3D" id="1.20.58.2220">
    <property type="entry name" value="Formin, FH2 domain"/>
    <property type="match status" value="1"/>
</dbReference>
<proteinExistence type="inferred from homology"/>
<dbReference type="InterPro" id="IPR042201">
    <property type="entry name" value="FH2_Formin_sf"/>
</dbReference>
<dbReference type="InterPro" id="IPR043592">
    <property type="entry name" value="FMNL_animal"/>
</dbReference>
<feature type="region of interest" description="Disordered" evidence="3">
    <location>
        <begin position="1"/>
        <end position="47"/>
    </location>
</feature>
<dbReference type="PROSITE" id="PS51231">
    <property type="entry name" value="DAD"/>
    <property type="match status" value="1"/>
</dbReference>
<dbReference type="InterPro" id="IPR014768">
    <property type="entry name" value="GBD/FH3_dom"/>
</dbReference>
<dbReference type="InterPro" id="IPR011989">
    <property type="entry name" value="ARM-like"/>
</dbReference>
<feature type="coiled-coil region" evidence="2">
    <location>
        <begin position="947"/>
        <end position="994"/>
    </location>
</feature>
<dbReference type="GO" id="GO:0031267">
    <property type="term" value="F:small GTPase binding"/>
    <property type="evidence" value="ECO:0007669"/>
    <property type="project" value="InterPro"/>
</dbReference>
<dbReference type="Pfam" id="PF02181">
    <property type="entry name" value="FH2"/>
    <property type="match status" value="1"/>
</dbReference>
<dbReference type="PANTHER" id="PTHR45857:SF4">
    <property type="entry name" value="FORMIN-LIKE PROTEIN"/>
    <property type="match status" value="1"/>
</dbReference>
<sequence length="1054" mass="120599">MGLSVSKEETSVPEADTVISSKLHGRQASIRQSTIKAKAKQPMPDPTELERRFTKVLASMDLPPDKAKLLKSYDYEKKWDIICDQEMVQAKDPPSYYLNKLRTYLDPKASRSHRKRKMVLDSTSTQVLRDLEISLRTNHIEWVREFLNEENLGLDVLIDYLSFRLGMMRHEQRIAESRTSSEEKLGSSADRTLNNTTINLDKSNGYIRAPLDMQDSPSLKRRSKHVAKLNMGHSKDDIHVCIMCMRAIMNNKYGFNMVIQHREAINCISLSLIHKSLRTKALVLELLAAICLVKGGHEIILSAFDNFKEVCHEVHRFQTLMEYFLNFEVFHIEFMVACMQFVNIIVHSVEDMNFRVHLQYEFTALGLDNYLEKLRFTESEDLHVQISAYLDNVFDVAALMEDSETKTAALEKVSELEDEVAQMHERLQDVEHSALEKIASLETELIQVRQEKDELVEVKKKADEEVSTLRRVVQESKNRQSMFESKMAELEHMSSMPRGSSMSGIADLAKQPIENPIVPVPPPCPPPCPPVAPAAPPPPPCPPPPPLRPSGNIPPPPAGFMQAPDGAMTIKRKVQTKYKLPTVNWIALKPNQVRGTIFNELDDDRLHGCIDFNDFEERFKIGSTNLMSNGVNETDGLQTFPSKRGKKPENVTLLEHTRLRNIAISRRKLEMTPDKVINAINMLDLKQLSLENVELLQRMVPTEQETKAYREYVNEKKNVNLLTEEDKFLLQLTKVERISAKLAIMSYIGNFFDNIHLVTPQVHAIISGSNSVKSSKKLRSVLEIILAFGNYLNSSKRGPAYGFKLQSLDTLLDTKSTDKRLCLLHYIVATIRQKFPELINFDTELHYIEKAAVVSLENINTDVTELEKGMEAVRKEAEIRGRGSHSLVVRDFLANAEDKLRRLKGDAKVAQEAFRECVEYFAESPRTTDANTFFSLLVRFVKAFKTSDQENEQRRRLELAALNANNKTNEDVQKRNKINQKKQQEAVINELKTKTRMVQEKKLLQQDEVYNGALEDILLGLKSEPYRRADAVRRSQRRRIDNNRLSKTMEELEV</sequence>
<dbReference type="Pfam" id="PF06367">
    <property type="entry name" value="Drf_FH3"/>
    <property type="match status" value="1"/>
</dbReference>
<dbReference type="SMART" id="SM01139">
    <property type="entry name" value="Drf_FH3"/>
    <property type="match status" value="1"/>
</dbReference>
<name>A0A9P0DB93_9CUCU</name>
<keyword evidence="2" id="KW-0175">Coiled coil</keyword>
<dbReference type="PANTHER" id="PTHR45857">
    <property type="entry name" value="FORMIN-LIKE PROTEIN"/>
    <property type="match status" value="1"/>
</dbReference>
<dbReference type="Pfam" id="PF06371">
    <property type="entry name" value="Drf_GBD"/>
    <property type="match status" value="2"/>
</dbReference>
<feature type="compositionally biased region" description="Basic and acidic residues" evidence="3">
    <location>
        <begin position="1"/>
        <end position="10"/>
    </location>
</feature>
<dbReference type="GO" id="GO:0030866">
    <property type="term" value="P:cortical actin cytoskeleton organization"/>
    <property type="evidence" value="ECO:0007669"/>
    <property type="project" value="TreeGrafter"/>
</dbReference>
<dbReference type="PROSITE" id="PS51444">
    <property type="entry name" value="FH2"/>
    <property type="match status" value="1"/>
</dbReference>
<dbReference type="SUPFAM" id="SSF48371">
    <property type="entry name" value="ARM repeat"/>
    <property type="match status" value="1"/>
</dbReference>
<feature type="coiled-coil region" evidence="2">
    <location>
        <begin position="856"/>
        <end position="913"/>
    </location>
</feature>
<evidence type="ECO:0008006" key="9">
    <source>
        <dbReference type="Google" id="ProtNLM"/>
    </source>
</evidence>
<dbReference type="GO" id="GO:0005829">
    <property type="term" value="C:cytosol"/>
    <property type="evidence" value="ECO:0007669"/>
    <property type="project" value="TreeGrafter"/>
</dbReference>
<evidence type="ECO:0000313" key="7">
    <source>
        <dbReference type="EMBL" id="CAH1115136.1"/>
    </source>
</evidence>
<evidence type="ECO:0000259" key="4">
    <source>
        <dbReference type="PROSITE" id="PS51231"/>
    </source>
</evidence>